<dbReference type="InterPro" id="IPR001387">
    <property type="entry name" value="Cro/C1-type_HTH"/>
</dbReference>
<name>A0A7X0VFL1_9BACL</name>
<dbReference type="SUPFAM" id="SSF47413">
    <property type="entry name" value="lambda repressor-like DNA-binding domains"/>
    <property type="match status" value="1"/>
</dbReference>
<gene>
    <name evidence="6" type="ORF">H7C19_08450</name>
</gene>
<keyword evidence="2" id="KW-0812">Transmembrane</keyword>
<accession>A0A7X0VFL1</accession>
<dbReference type="Proteomes" id="UP000547209">
    <property type="component" value="Unassembled WGS sequence"/>
</dbReference>
<sequence length="216" mass="24141">MGQSEDSRIGDLIKLLLKKHSLSMRKLGNLCGMDAATISRIVNGKQQPKLSHLRLFAEHLHVPLEQLIRASGSADEDDRNDRGAKVMDSLDAIRGTLGDSRLFDPEATTALIEQELLKYEQYARTEEGHRMICLEFDAKVSQVNGVGPFIEHLKEMHARYRDEDTPDSVRAVLGSGLLYFILSADIIPDYLFPIGYLDDAIAVHLVLDRLNRKGSA</sequence>
<keyword evidence="3" id="KW-1133">Transmembrane helix</keyword>
<dbReference type="Pfam" id="PF01381">
    <property type="entry name" value="HTH_3"/>
    <property type="match status" value="1"/>
</dbReference>
<dbReference type="EMBL" id="JACJVP010000011">
    <property type="protein sequence ID" value="MBB6670719.1"/>
    <property type="molecule type" value="Genomic_DNA"/>
</dbReference>
<feature type="domain" description="HTH cro/C1-type" evidence="5">
    <location>
        <begin position="13"/>
        <end position="67"/>
    </location>
</feature>
<evidence type="ECO:0000313" key="7">
    <source>
        <dbReference type="Proteomes" id="UP000547209"/>
    </source>
</evidence>
<evidence type="ECO:0000256" key="1">
    <source>
        <dbReference type="ARBA" id="ARBA00004127"/>
    </source>
</evidence>
<dbReference type="Gene3D" id="1.10.260.40">
    <property type="entry name" value="lambda repressor-like DNA-binding domains"/>
    <property type="match status" value="1"/>
</dbReference>
<comment type="caution">
    <text evidence="6">The sequence shown here is derived from an EMBL/GenBank/DDBJ whole genome shotgun (WGS) entry which is preliminary data.</text>
</comment>
<protein>
    <submittedName>
        <fullName evidence="6">Helix-turn-helix domain-containing protein</fullName>
    </submittedName>
</protein>
<comment type="subcellular location">
    <subcellularLocation>
        <location evidence="1">Endomembrane system</location>
        <topology evidence="1">Multi-pass membrane protein</topology>
    </subcellularLocation>
</comment>
<dbReference type="SMART" id="SM00530">
    <property type="entry name" value="HTH_XRE"/>
    <property type="match status" value="1"/>
</dbReference>
<proteinExistence type="predicted"/>
<dbReference type="InterPro" id="IPR010652">
    <property type="entry name" value="DUF1232"/>
</dbReference>
<keyword evidence="4" id="KW-0472">Membrane</keyword>
<dbReference type="Pfam" id="PF06803">
    <property type="entry name" value="DUF1232"/>
    <property type="match status" value="1"/>
</dbReference>
<dbReference type="GO" id="GO:0012505">
    <property type="term" value="C:endomembrane system"/>
    <property type="evidence" value="ECO:0007669"/>
    <property type="project" value="UniProtKB-SubCell"/>
</dbReference>
<evidence type="ECO:0000313" key="6">
    <source>
        <dbReference type="EMBL" id="MBB6670719.1"/>
    </source>
</evidence>
<keyword evidence="7" id="KW-1185">Reference proteome</keyword>
<evidence type="ECO:0000256" key="2">
    <source>
        <dbReference type="ARBA" id="ARBA00022692"/>
    </source>
</evidence>
<evidence type="ECO:0000256" key="4">
    <source>
        <dbReference type="ARBA" id="ARBA00023136"/>
    </source>
</evidence>
<dbReference type="GO" id="GO:0003677">
    <property type="term" value="F:DNA binding"/>
    <property type="evidence" value="ECO:0007669"/>
    <property type="project" value="InterPro"/>
</dbReference>
<evidence type="ECO:0000256" key="3">
    <source>
        <dbReference type="ARBA" id="ARBA00022989"/>
    </source>
</evidence>
<dbReference type="CDD" id="cd00093">
    <property type="entry name" value="HTH_XRE"/>
    <property type="match status" value="1"/>
</dbReference>
<dbReference type="InterPro" id="IPR010982">
    <property type="entry name" value="Lambda_DNA-bd_dom_sf"/>
</dbReference>
<dbReference type="PROSITE" id="PS50943">
    <property type="entry name" value="HTH_CROC1"/>
    <property type="match status" value="1"/>
</dbReference>
<dbReference type="AlphaFoldDB" id="A0A7X0VFL1"/>
<organism evidence="6 7">
    <name type="scientific">Cohnella nanjingensis</name>
    <dbReference type="NCBI Taxonomy" id="1387779"/>
    <lineage>
        <taxon>Bacteria</taxon>
        <taxon>Bacillati</taxon>
        <taxon>Bacillota</taxon>
        <taxon>Bacilli</taxon>
        <taxon>Bacillales</taxon>
        <taxon>Paenibacillaceae</taxon>
        <taxon>Cohnella</taxon>
    </lineage>
</organism>
<evidence type="ECO:0000259" key="5">
    <source>
        <dbReference type="PROSITE" id="PS50943"/>
    </source>
</evidence>
<reference evidence="6 7" key="1">
    <citation type="submission" date="2020-08" db="EMBL/GenBank/DDBJ databases">
        <title>Cohnella phylogeny.</title>
        <authorList>
            <person name="Dunlap C."/>
        </authorList>
    </citation>
    <scope>NUCLEOTIDE SEQUENCE [LARGE SCALE GENOMIC DNA]</scope>
    <source>
        <strain evidence="6 7">DSM 28246</strain>
    </source>
</reference>